<reference evidence="3 4" key="1">
    <citation type="submission" date="2019-06" db="EMBL/GenBank/DDBJ databases">
        <title>Lysobacter alkalisoli sp. nov. isolated from saline soil.</title>
        <authorList>
            <person name="Sun J.-Q."/>
            <person name="Xu L."/>
        </authorList>
    </citation>
    <scope>NUCLEOTIDE SEQUENCE [LARGE SCALE GENOMIC DNA]</scope>
    <source>
        <strain evidence="3 4">JCM 31130</strain>
    </source>
</reference>
<keyword evidence="4" id="KW-1185">Reference proteome</keyword>
<dbReference type="Pfam" id="PF02371">
    <property type="entry name" value="Transposase_20"/>
    <property type="match status" value="1"/>
</dbReference>
<sequence>MRNIAIGIDLAKSVFSTCTLDGSGRVIQRQDLRREAFAVWLAQLPAGTRVAMEACSGAHHWARRSLEHGLQPRLMAAQFVKPFRKSQRAKNDRNDAEAIATAARQGNMRFVPVKSIDQQARLAEHRIREGFKADALAASNRLRGILAEFGIVVPRGDAALRRMLAGLGELPVPATMRVALDQLQRHWSVLREHEAKCSRRILARSRDDERCARLRRIIGIGPLTADAWVATLGNGRDFRNGRQLAAWLGLTPTQHSSGGKARLGAISCRGDGYLRTLLIQGARSSLQRAQAVAAAQATPEQVWIRGLAARLPFGKVLVAIANKHARQAWAMLARGEDYDPHAWLRHPMVQRPANK</sequence>
<dbReference type="InterPro" id="IPR002525">
    <property type="entry name" value="Transp_IS110-like_N"/>
</dbReference>
<dbReference type="InterPro" id="IPR003346">
    <property type="entry name" value="Transposase_20"/>
</dbReference>
<name>A0A508A2T2_9GAMM</name>
<comment type="caution">
    <text evidence="3">The sequence shown here is derived from an EMBL/GenBank/DDBJ whole genome shotgun (WGS) entry which is preliminary data.</text>
</comment>
<feature type="domain" description="Transposase IS110-like N-terminal" evidence="1">
    <location>
        <begin position="6"/>
        <end position="149"/>
    </location>
</feature>
<dbReference type="RefSeq" id="WP_141518852.1">
    <property type="nucleotide sequence ID" value="NZ_VICE01000100.1"/>
</dbReference>
<evidence type="ECO:0000313" key="3">
    <source>
        <dbReference type="EMBL" id="TQD43053.1"/>
    </source>
</evidence>
<accession>A0A508A2T2</accession>
<dbReference type="InterPro" id="IPR047650">
    <property type="entry name" value="Transpos_IS110"/>
</dbReference>
<dbReference type="AlphaFoldDB" id="A0A508A2T2"/>
<dbReference type="PANTHER" id="PTHR33055:SF3">
    <property type="entry name" value="PUTATIVE TRANSPOSASE FOR IS117-RELATED"/>
    <property type="match status" value="1"/>
</dbReference>
<dbReference type="Proteomes" id="UP000318212">
    <property type="component" value="Unassembled WGS sequence"/>
</dbReference>
<dbReference type="GO" id="GO:0006313">
    <property type="term" value="P:DNA transposition"/>
    <property type="evidence" value="ECO:0007669"/>
    <property type="project" value="InterPro"/>
</dbReference>
<protein>
    <submittedName>
        <fullName evidence="3">IS110 family transposase</fullName>
    </submittedName>
</protein>
<dbReference type="Pfam" id="PF01548">
    <property type="entry name" value="DEDD_Tnp_IS110"/>
    <property type="match status" value="1"/>
</dbReference>
<dbReference type="EMBL" id="VICE01000100">
    <property type="protein sequence ID" value="TQD43053.1"/>
    <property type="molecule type" value="Genomic_DNA"/>
</dbReference>
<dbReference type="GO" id="GO:0003677">
    <property type="term" value="F:DNA binding"/>
    <property type="evidence" value="ECO:0007669"/>
    <property type="project" value="InterPro"/>
</dbReference>
<feature type="non-terminal residue" evidence="3">
    <location>
        <position position="355"/>
    </location>
</feature>
<gene>
    <name evidence="3" type="ORF">FKV25_10980</name>
</gene>
<proteinExistence type="predicted"/>
<dbReference type="GO" id="GO:0004803">
    <property type="term" value="F:transposase activity"/>
    <property type="evidence" value="ECO:0007669"/>
    <property type="project" value="InterPro"/>
</dbReference>
<dbReference type="NCBIfam" id="NF033542">
    <property type="entry name" value="transpos_IS110"/>
    <property type="match status" value="1"/>
</dbReference>
<dbReference type="OrthoDB" id="5289737at2"/>
<evidence type="ECO:0000259" key="1">
    <source>
        <dbReference type="Pfam" id="PF01548"/>
    </source>
</evidence>
<evidence type="ECO:0000259" key="2">
    <source>
        <dbReference type="Pfam" id="PF02371"/>
    </source>
</evidence>
<organism evidence="3 4">
    <name type="scientific">Marilutibacter aestuarii</name>
    <dbReference type="NCBI Taxonomy" id="1706195"/>
    <lineage>
        <taxon>Bacteria</taxon>
        <taxon>Pseudomonadati</taxon>
        <taxon>Pseudomonadota</taxon>
        <taxon>Gammaproteobacteria</taxon>
        <taxon>Lysobacterales</taxon>
        <taxon>Lysobacteraceae</taxon>
        <taxon>Marilutibacter</taxon>
    </lineage>
</organism>
<evidence type="ECO:0000313" key="4">
    <source>
        <dbReference type="Proteomes" id="UP000318212"/>
    </source>
</evidence>
<dbReference type="PANTHER" id="PTHR33055">
    <property type="entry name" value="TRANSPOSASE FOR INSERTION SEQUENCE ELEMENT IS1111A"/>
    <property type="match status" value="1"/>
</dbReference>
<feature type="domain" description="Transposase IS116/IS110/IS902 C-terminal" evidence="2">
    <location>
        <begin position="211"/>
        <end position="293"/>
    </location>
</feature>